<dbReference type="STRING" id="235279.HH_1107"/>
<gene>
    <name evidence="1" type="ordered locus">HH_1107</name>
</gene>
<dbReference type="KEGG" id="hhe:HH_1107"/>
<accession>Q7VH60</accession>
<dbReference type="Proteomes" id="UP000002495">
    <property type="component" value="Chromosome"/>
</dbReference>
<sequence>MKKIIFTFLCTLSLCCCDSPQQAFELLLNYSKSETSSLRLQYLKDAFVLYLQCTKNP</sequence>
<organism evidence="1 2">
    <name type="scientific">Helicobacter hepaticus (strain ATCC 51449 / 3B1)</name>
    <dbReference type="NCBI Taxonomy" id="235279"/>
    <lineage>
        <taxon>Bacteria</taxon>
        <taxon>Pseudomonadati</taxon>
        <taxon>Campylobacterota</taxon>
        <taxon>Epsilonproteobacteria</taxon>
        <taxon>Campylobacterales</taxon>
        <taxon>Helicobacteraceae</taxon>
        <taxon>Helicobacter</taxon>
    </lineage>
</organism>
<dbReference type="EMBL" id="AE017125">
    <property type="protein sequence ID" value="AAP77704.1"/>
    <property type="molecule type" value="Genomic_DNA"/>
</dbReference>
<evidence type="ECO:0000313" key="1">
    <source>
        <dbReference type="EMBL" id="AAP77704.1"/>
    </source>
</evidence>
<proteinExistence type="predicted"/>
<protein>
    <submittedName>
        <fullName evidence="1">Uncharacterized protein</fullName>
    </submittedName>
</protein>
<name>Q7VH60_HELHP</name>
<dbReference type="AlphaFoldDB" id="Q7VH60"/>
<dbReference type="HOGENOM" id="CLU_2990464_0_0_7"/>
<evidence type="ECO:0000313" key="2">
    <source>
        <dbReference type="Proteomes" id="UP000002495"/>
    </source>
</evidence>
<reference evidence="1 2" key="1">
    <citation type="journal article" date="2003" name="Proc. Natl. Acad. Sci. U.S.A.">
        <title>The complete genome sequence of the carcinogenic bacterium Helicobacter hepaticus.</title>
        <authorList>
            <person name="Suerbaum S."/>
            <person name="Josenhans C."/>
            <person name="Sterzenbach T."/>
            <person name="Drescher B."/>
            <person name="Brandt P."/>
            <person name="Bell M."/>
            <person name="Droege M."/>
            <person name="Fartmann B."/>
            <person name="Fischer H.-P."/>
            <person name="Ge Z."/>
            <person name="Hoerster A."/>
            <person name="Holland R."/>
            <person name="Klein K."/>
            <person name="Koenig J."/>
            <person name="Macko L."/>
            <person name="Mendz G.L."/>
            <person name="Nyakatura G."/>
            <person name="Schauer D.B."/>
            <person name="Shen Z."/>
            <person name="Weber J."/>
            <person name="Frosch M."/>
            <person name="Fox J.G."/>
        </authorList>
    </citation>
    <scope>NUCLEOTIDE SEQUENCE [LARGE SCALE GENOMIC DNA]</scope>
    <source>
        <strain evidence="2">ATCC 51449 / 3B1</strain>
    </source>
</reference>
<keyword evidence="2" id="KW-1185">Reference proteome</keyword>